<name>A0AAV0WN27_9HEMI</name>
<organism evidence="3 4">
    <name type="scientific">Macrosiphum euphorbiae</name>
    <name type="common">potato aphid</name>
    <dbReference type="NCBI Taxonomy" id="13131"/>
    <lineage>
        <taxon>Eukaryota</taxon>
        <taxon>Metazoa</taxon>
        <taxon>Ecdysozoa</taxon>
        <taxon>Arthropoda</taxon>
        <taxon>Hexapoda</taxon>
        <taxon>Insecta</taxon>
        <taxon>Pterygota</taxon>
        <taxon>Neoptera</taxon>
        <taxon>Paraneoptera</taxon>
        <taxon>Hemiptera</taxon>
        <taxon>Sternorrhyncha</taxon>
        <taxon>Aphidomorpha</taxon>
        <taxon>Aphidoidea</taxon>
        <taxon>Aphididae</taxon>
        <taxon>Macrosiphini</taxon>
        <taxon>Macrosiphum</taxon>
    </lineage>
</organism>
<reference evidence="3 4" key="1">
    <citation type="submission" date="2023-01" db="EMBL/GenBank/DDBJ databases">
        <authorList>
            <person name="Whitehead M."/>
        </authorList>
    </citation>
    <scope>NUCLEOTIDE SEQUENCE [LARGE SCALE GENOMIC DNA]</scope>
</reference>
<dbReference type="SUPFAM" id="SSF47459">
    <property type="entry name" value="HLH, helix-loop-helix DNA-binding domain"/>
    <property type="match status" value="1"/>
</dbReference>
<accession>A0AAV0WN27</accession>
<dbReference type="AlphaFoldDB" id="A0AAV0WN27"/>
<dbReference type="GO" id="GO:0046983">
    <property type="term" value="F:protein dimerization activity"/>
    <property type="evidence" value="ECO:0007669"/>
    <property type="project" value="InterPro"/>
</dbReference>
<dbReference type="InterPro" id="IPR036638">
    <property type="entry name" value="HLH_DNA-bd_sf"/>
</dbReference>
<evidence type="ECO:0000313" key="3">
    <source>
        <dbReference type="EMBL" id="CAI6357232.1"/>
    </source>
</evidence>
<dbReference type="Proteomes" id="UP001160148">
    <property type="component" value="Unassembled WGS sequence"/>
</dbReference>
<feature type="region of interest" description="Disordered" evidence="1">
    <location>
        <begin position="266"/>
        <end position="294"/>
    </location>
</feature>
<gene>
    <name evidence="3" type="ORF">MEUPH1_LOCUS12879</name>
</gene>
<feature type="region of interest" description="Disordered" evidence="1">
    <location>
        <begin position="205"/>
        <end position="245"/>
    </location>
</feature>
<evidence type="ECO:0000256" key="1">
    <source>
        <dbReference type="SAM" id="MobiDB-lite"/>
    </source>
</evidence>
<dbReference type="Gene3D" id="4.10.280.10">
    <property type="entry name" value="Helix-loop-helix DNA-binding domain"/>
    <property type="match status" value="1"/>
</dbReference>
<evidence type="ECO:0000259" key="2">
    <source>
        <dbReference type="PROSITE" id="PS50888"/>
    </source>
</evidence>
<protein>
    <recommendedName>
        <fullName evidence="2">BHLH domain-containing protein</fullName>
    </recommendedName>
</protein>
<keyword evidence="4" id="KW-1185">Reference proteome</keyword>
<feature type="compositionally biased region" description="Acidic residues" evidence="1">
    <location>
        <begin position="205"/>
        <end position="215"/>
    </location>
</feature>
<proteinExistence type="predicted"/>
<comment type="caution">
    <text evidence="3">The sequence shown here is derived from an EMBL/GenBank/DDBJ whole genome shotgun (WGS) entry which is preliminary data.</text>
</comment>
<dbReference type="PROSITE" id="PS50888">
    <property type="entry name" value="BHLH"/>
    <property type="match status" value="1"/>
</dbReference>
<sequence>MLNCLSKDSKVQLRLNIKQHRQKLLQYLEDTNDTVLKPKIKLVSNGIEKSNLNYNVKPKIASITTAQAPKILPTIKIASCRNKPTIQVKKYEAVINTKPTNSEVLTDNNINNTIKKYQTRSSTTLNQSSTTLNQSSTTLNQLSTTLNQSSITVNQLPPNIKVNIQDEPLSNFQLKPKPLPNIEIKNPEPEPAIKKLKEQLIEELFDSSSSEESDDNISVGNNDDWNEFYETHSESDVDDNDSSNLRLMKSDGHKLLANDISKEKYMSDSADSDNPVLNTNKRRRTRTGKSQFKIDQPQHRFRTPLDRSLHNAKERACRESMAKKFAILRKSCSYLNSNRRVPSKHSILLAAKKECDLLKRFEKKMLAEKKILRKTNDILKKRVADFYDSL</sequence>
<evidence type="ECO:0000313" key="4">
    <source>
        <dbReference type="Proteomes" id="UP001160148"/>
    </source>
</evidence>
<dbReference type="EMBL" id="CARXXK010000002">
    <property type="protein sequence ID" value="CAI6357232.1"/>
    <property type="molecule type" value="Genomic_DNA"/>
</dbReference>
<dbReference type="InterPro" id="IPR011598">
    <property type="entry name" value="bHLH_dom"/>
</dbReference>
<feature type="domain" description="BHLH" evidence="2">
    <location>
        <begin position="305"/>
        <end position="358"/>
    </location>
</feature>